<protein>
    <submittedName>
        <fullName evidence="2">Transcriptional regulator</fullName>
    </submittedName>
</protein>
<organism evidence="2 3">
    <name type="scientific">Streptococcus gallolyticus</name>
    <dbReference type="NCBI Taxonomy" id="315405"/>
    <lineage>
        <taxon>Bacteria</taxon>
        <taxon>Bacillati</taxon>
        <taxon>Bacillota</taxon>
        <taxon>Bacilli</taxon>
        <taxon>Lactobacillales</taxon>
        <taxon>Streptococcaceae</taxon>
        <taxon>Streptococcus</taxon>
    </lineage>
</organism>
<dbReference type="AlphaFoldDB" id="A0A927XH11"/>
<proteinExistence type="predicted"/>
<sequence length="67" mass="7826">MISYKPFYNTLYKKDMTEYELIFKHGISANTLHRMKKGGAITTKTLDVLCFILDCKVEDVIEYVKES</sequence>
<evidence type="ECO:0000313" key="3">
    <source>
        <dbReference type="Proteomes" id="UP000700800"/>
    </source>
</evidence>
<evidence type="ECO:0000259" key="1">
    <source>
        <dbReference type="Pfam" id="PF13443"/>
    </source>
</evidence>
<dbReference type="Pfam" id="PF13443">
    <property type="entry name" value="HTH_26"/>
    <property type="match status" value="1"/>
</dbReference>
<dbReference type="InterPro" id="IPR010982">
    <property type="entry name" value="Lambda_DNA-bd_dom_sf"/>
</dbReference>
<dbReference type="EMBL" id="SVAF01000005">
    <property type="protein sequence ID" value="MBE6164201.1"/>
    <property type="molecule type" value="Genomic_DNA"/>
</dbReference>
<gene>
    <name evidence="2" type="ORF">E7156_02595</name>
</gene>
<name>A0A927XH11_9STRE</name>
<accession>A0A927XH11</accession>
<dbReference type="SUPFAM" id="SSF47413">
    <property type="entry name" value="lambda repressor-like DNA-binding domains"/>
    <property type="match status" value="1"/>
</dbReference>
<dbReference type="GO" id="GO:0003677">
    <property type="term" value="F:DNA binding"/>
    <property type="evidence" value="ECO:0007669"/>
    <property type="project" value="InterPro"/>
</dbReference>
<dbReference type="OMA" id="STHTIDM"/>
<evidence type="ECO:0000313" key="2">
    <source>
        <dbReference type="EMBL" id="MBE6164201.1"/>
    </source>
</evidence>
<comment type="caution">
    <text evidence="2">The sequence shown here is derived from an EMBL/GenBank/DDBJ whole genome shotgun (WGS) entry which is preliminary data.</text>
</comment>
<dbReference type="InterPro" id="IPR001387">
    <property type="entry name" value="Cro/C1-type_HTH"/>
</dbReference>
<feature type="domain" description="HTH cro/C1-type" evidence="1">
    <location>
        <begin position="13"/>
        <end position="66"/>
    </location>
</feature>
<reference evidence="2" key="1">
    <citation type="submission" date="2019-04" db="EMBL/GenBank/DDBJ databases">
        <title>Evolution of Biomass-Degrading Anaerobic Consortia Revealed by Metagenomics.</title>
        <authorList>
            <person name="Peng X."/>
        </authorList>
    </citation>
    <scope>NUCLEOTIDE SEQUENCE</scope>
    <source>
        <strain evidence="2">SIG195</strain>
    </source>
</reference>
<dbReference type="Proteomes" id="UP000700800">
    <property type="component" value="Unassembled WGS sequence"/>
</dbReference>